<dbReference type="AlphaFoldDB" id="A0A166QT61"/>
<evidence type="ECO:0000313" key="1">
    <source>
        <dbReference type="EMBL" id="KZL68319.1"/>
    </source>
</evidence>
<sequence>MSGERGPGQGFRLKNDTCQLNSPSILREEVEANLIQKIAPTGFIIYAVAIIKFRTEMKFILSWLVILSIDSKR</sequence>
<gene>
    <name evidence="1" type="ORF">CT0861_08207</name>
</gene>
<dbReference type="EMBL" id="LFIV01000124">
    <property type="protein sequence ID" value="KZL68319.1"/>
    <property type="molecule type" value="Genomic_DNA"/>
</dbReference>
<reference evidence="1 2" key="1">
    <citation type="submission" date="2015-06" db="EMBL/GenBank/DDBJ databases">
        <title>Survival trade-offs in plant roots during colonization by closely related pathogenic and mutualistic fungi.</title>
        <authorList>
            <person name="Hacquard S."/>
            <person name="Kracher B."/>
            <person name="Hiruma K."/>
            <person name="Weinman A."/>
            <person name="Muench P."/>
            <person name="Garrido Oter R."/>
            <person name="Ver Loren van Themaat E."/>
            <person name="Dallerey J.-F."/>
            <person name="Damm U."/>
            <person name="Henrissat B."/>
            <person name="Lespinet O."/>
            <person name="Thon M."/>
            <person name="Kemen E."/>
            <person name="McHardy A.C."/>
            <person name="Schulze-Lefert P."/>
            <person name="O'Connell R.J."/>
        </authorList>
    </citation>
    <scope>NUCLEOTIDE SEQUENCE [LARGE SCALE GENOMIC DNA]</scope>
    <source>
        <strain evidence="1 2">0861</strain>
    </source>
</reference>
<evidence type="ECO:0000313" key="2">
    <source>
        <dbReference type="Proteomes" id="UP000076552"/>
    </source>
</evidence>
<keyword evidence="2" id="KW-1185">Reference proteome</keyword>
<name>A0A166QT61_9PEZI</name>
<dbReference type="Proteomes" id="UP000076552">
    <property type="component" value="Unassembled WGS sequence"/>
</dbReference>
<comment type="caution">
    <text evidence="1">The sequence shown here is derived from an EMBL/GenBank/DDBJ whole genome shotgun (WGS) entry which is preliminary data.</text>
</comment>
<organism evidence="1 2">
    <name type="scientific">Colletotrichum tofieldiae</name>
    <dbReference type="NCBI Taxonomy" id="708197"/>
    <lineage>
        <taxon>Eukaryota</taxon>
        <taxon>Fungi</taxon>
        <taxon>Dikarya</taxon>
        <taxon>Ascomycota</taxon>
        <taxon>Pezizomycotina</taxon>
        <taxon>Sordariomycetes</taxon>
        <taxon>Hypocreomycetidae</taxon>
        <taxon>Glomerellales</taxon>
        <taxon>Glomerellaceae</taxon>
        <taxon>Colletotrichum</taxon>
        <taxon>Colletotrichum spaethianum species complex</taxon>
    </lineage>
</organism>
<accession>A0A166QT61</accession>
<proteinExistence type="predicted"/>
<protein>
    <submittedName>
        <fullName evidence="1">Uncharacterized protein</fullName>
    </submittedName>
</protein>